<evidence type="ECO:0000313" key="1">
    <source>
        <dbReference type="EMBL" id="AKU94148.1"/>
    </source>
</evidence>
<keyword evidence="2" id="KW-1185">Reference proteome</keyword>
<sequence length="268" mass="30718">MTMTPTFILAGLAASPPTFVWWGRDEHTGSTRFPTPLLRRMDLKTSNGFITLCAGTVMWGAYRLQGRDEHVRTALQLAEAAFAYQVDWRYVDRDAVDLRIPPGVSPTSGALLELCLFLWRCLDHEKYWENYYSPILETFHAAHLARHMLPRDVRPAFGRWVEVIIARLNIFAEKPDEAVAQAEDFPTVEDWKRFAAGHRGRPLPPEFLDGPQPTMLLAAEPQQRMDRAVDRHLRQLDWIGNPFLRTPDEMRALGFVGEPYVYEQGEAP</sequence>
<accession>A0A0K1PKT1</accession>
<protein>
    <submittedName>
        <fullName evidence="1">Uncharacterized protein</fullName>
    </submittedName>
</protein>
<name>A0A0K1PKT1_9BACT</name>
<proteinExistence type="predicted"/>
<dbReference type="KEGG" id="llu:AKJ09_00812"/>
<dbReference type="EMBL" id="CP012333">
    <property type="protein sequence ID" value="AKU94148.1"/>
    <property type="molecule type" value="Genomic_DNA"/>
</dbReference>
<gene>
    <name evidence="1" type="ORF">AKJ09_00812</name>
</gene>
<dbReference type="AlphaFoldDB" id="A0A0K1PKT1"/>
<dbReference type="Proteomes" id="UP000064967">
    <property type="component" value="Chromosome"/>
</dbReference>
<reference evidence="1 2" key="1">
    <citation type="submission" date="2015-08" db="EMBL/GenBank/DDBJ databases">
        <authorList>
            <person name="Babu N.S."/>
            <person name="Beckwith C.J."/>
            <person name="Beseler K.G."/>
            <person name="Brison A."/>
            <person name="Carone J.V."/>
            <person name="Caskin T.P."/>
            <person name="Diamond M."/>
            <person name="Durham M.E."/>
            <person name="Foxe J.M."/>
            <person name="Go M."/>
            <person name="Henderson B.A."/>
            <person name="Jones I.B."/>
            <person name="McGettigan J.A."/>
            <person name="Micheletti S.J."/>
            <person name="Nasrallah M.E."/>
            <person name="Ortiz D."/>
            <person name="Piller C.R."/>
            <person name="Privatt S.R."/>
            <person name="Schneider S.L."/>
            <person name="Sharp S."/>
            <person name="Smith T.C."/>
            <person name="Stanton J.D."/>
            <person name="Ullery H.E."/>
            <person name="Wilson R.J."/>
            <person name="Serrano M.G."/>
            <person name="Buck G."/>
            <person name="Lee V."/>
            <person name="Wang Y."/>
            <person name="Carvalho R."/>
            <person name="Voegtly L."/>
            <person name="Shi R."/>
            <person name="Duckworth R."/>
            <person name="Johnson A."/>
            <person name="Loviza R."/>
            <person name="Walstead R."/>
            <person name="Shah Z."/>
            <person name="Kiflezghi M."/>
            <person name="Wade K."/>
            <person name="Ball S.L."/>
            <person name="Bradley K.W."/>
            <person name="Asai D.J."/>
            <person name="Bowman C.A."/>
            <person name="Russell D.A."/>
            <person name="Pope W.H."/>
            <person name="Jacobs-Sera D."/>
            <person name="Hendrix R.W."/>
            <person name="Hatfull G.F."/>
        </authorList>
    </citation>
    <scope>NUCLEOTIDE SEQUENCE [LARGE SCALE GENOMIC DNA]</scope>
    <source>
        <strain evidence="1 2">DSM 27648</strain>
    </source>
</reference>
<evidence type="ECO:0000313" key="2">
    <source>
        <dbReference type="Proteomes" id="UP000064967"/>
    </source>
</evidence>
<dbReference type="STRING" id="1391654.AKJ09_00812"/>
<organism evidence="1 2">
    <name type="scientific">Labilithrix luteola</name>
    <dbReference type="NCBI Taxonomy" id="1391654"/>
    <lineage>
        <taxon>Bacteria</taxon>
        <taxon>Pseudomonadati</taxon>
        <taxon>Myxococcota</taxon>
        <taxon>Polyangia</taxon>
        <taxon>Polyangiales</taxon>
        <taxon>Labilitrichaceae</taxon>
        <taxon>Labilithrix</taxon>
    </lineage>
</organism>